<keyword evidence="2" id="KW-1133">Transmembrane helix</keyword>
<dbReference type="PANTHER" id="PTHR21180:SF32">
    <property type="entry name" value="ENDONUCLEASE_EXONUCLEASE_PHOSPHATASE FAMILY DOMAIN-CONTAINING PROTEIN 1"/>
    <property type="match status" value="1"/>
</dbReference>
<dbReference type="Gene3D" id="1.10.150.280">
    <property type="entry name" value="AF1531-like domain"/>
    <property type="match status" value="1"/>
</dbReference>
<proteinExistence type="predicted"/>
<comment type="caution">
    <text evidence="4">The sequence shown here is derived from an EMBL/GenBank/DDBJ whole genome shotgun (WGS) entry which is preliminary data.</text>
</comment>
<dbReference type="GO" id="GO:0003677">
    <property type="term" value="F:DNA binding"/>
    <property type="evidence" value="ECO:0007669"/>
    <property type="project" value="InterPro"/>
</dbReference>
<dbReference type="GO" id="GO:0006281">
    <property type="term" value="P:DNA repair"/>
    <property type="evidence" value="ECO:0007669"/>
    <property type="project" value="InterPro"/>
</dbReference>
<sequence length="218" mass="23698">MPSFFIQYKTPIISSLIVIFGIILYFIFGTSQPQEANVQPIQKIQETQPPLEKEKPKIEPQQLVSTAVIVDVKGAVKKPGIYELDPNARVMDAISLAGGYISTADRNGINLAAKLQDEMVIYVPKKGENKDNPIIQSPASSPTGQQNSSGSEAQSVVNINTADETQLQTLSGIGPAKAQAIISYRTDTGLFQTIEDLKKVTGFGEKTFERLQSSITVQ</sequence>
<protein>
    <submittedName>
        <fullName evidence="4">ComE operon protein 1</fullName>
    </submittedName>
    <submittedName>
        <fullName evidence="5">Competence protein ComEA</fullName>
    </submittedName>
</protein>
<dbReference type="InterPro" id="IPR019554">
    <property type="entry name" value="Soluble_ligand-bd"/>
</dbReference>
<evidence type="ECO:0000259" key="3">
    <source>
        <dbReference type="SMART" id="SM00278"/>
    </source>
</evidence>
<keyword evidence="2" id="KW-0472">Membrane</keyword>
<dbReference type="NCBIfam" id="TIGR00426">
    <property type="entry name" value="competence protein ComEA helix-hairpin-helix repeat region"/>
    <property type="match status" value="1"/>
</dbReference>
<evidence type="ECO:0000313" key="6">
    <source>
        <dbReference type="Proteomes" id="UP000254330"/>
    </source>
</evidence>
<dbReference type="SMART" id="SM00278">
    <property type="entry name" value="HhH1"/>
    <property type="match status" value="2"/>
</dbReference>
<dbReference type="Pfam" id="PF10531">
    <property type="entry name" value="SLBB"/>
    <property type="match status" value="1"/>
</dbReference>
<evidence type="ECO:0000313" key="4">
    <source>
        <dbReference type="EMBL" id="STX10082.1"/>
    </source>
</evidence>
<dbReference type="EMBL" id="SNZG01000001">
    <property type="protein sequence ID" value="TDR44312.1"/>
    <property type="molecule type" value="Genomic_DNA"/>
</dbReference>
<evidence type="ECO:0000313" key="7">
    <source>
        <dbReference type="Proteomes" id="UP000294641"/>
    </source>
</evidence>
<organism evidence="4 6">
    <name type="scientific">Kurthia zopfii</name>
    <dbReference type="NCBI Taxonomy" id="1650"/>
    <lineage>
        <taxon>Bacteria</taxon>
        <taxon>Bacillati</taxon>
        <taxon>Bacillota</taxon>
        <taxon>Bacilli</taxon>
        <taxon>Bacillales</taxon>
        <taxon>Caryophanaceae</taxon>
        <taxon>Kurthia</taxon>
    </lineage>
</organism>
<dbReference type="AlphaFoldDB" id="A0A8B4QBL9"/>
<dbReference type="GO" id="GO:0015628">
    <property type="term" value="P:protein secretion by the type II secretion system"/>
    <property type="evidence" value="ECO:0007669"/>
    <property type="project" value="TreeGrafter"/>
</dbReference>
<dbReference type="InterPro" id="IPR010994">
    <property type="entry name" value="RuvA_2-like"/>
</dbReference>
<feature type="region of interest" description="Disordered" evidence="1">
    <location>
        <begin position="130"/>
        <end position="154"/>
    </location>
</feature>
<dbReference type="Pfam" id="PF12836">
    <property type="entry name" value="HHH_3"/>
    <property type="match status" value="1"/>
</dbReference>
<accession>A0A8B4QBL9</accession>
<keyword evidence="2" id="KW-0812">Transmembrane</keyword>
<dbReference type="Proteomes" id="UP000254330">
    <property type="component" value="Unassembled WGS sequence"/>
</dbReference>
<feature type="compositionally biased region" description="Polar residues" evidence="1">
    <location>
        <begin position="134"/>
        <end position="154"/>
    </location>
</feature>
<gene>
    <name evidence="4" type="primary">comEA</name>
    <name evidence="5" type="ORF">DFR61_101151</name>
    <name evidence="4" type="ORF">NCTC10597_01792</name>
</gene>
<dbReference type="OrthoDB" id="9790239at2"/>
<dbReference type="SUPFAM" id="SSF47781">
    <property type="entry name" value="RuvA domain 2-like"/>
    <property type="match status" value="1"/>
</dbReference>
<dbReference type="GO" id="GO:0015627">
    <property type="term" value="C:type II protein secretion system complex"/>
    <property type="evidence" value="ECO:0007669"/>
    <property type="project" value="TreeGrafter"/>
</dbReference>
<dbReference type="InterPro" id="IPR051675">
    <property type="entry name" value="Endo/Exo/Phosphatase_dom_1"/>
</dbReference>
<dbReference type="Gene3D" id="3.10.560.10">
    <property type="entry name" value="Outer membrane lipoprotein wza domain like"/>
    <property type="match status" value="1"/>
</dbReference>
<dbReference type="EMBL" id="UGNP01000001">
    <property type="protein sequence ID" value="STX10082.1"/>
    <property type="molecule type" value="Genomic_DNA"/>
</dbReference>
<dbReference type="PANTHER" id="PTHR21180">
    <property type="entry name" value="ENDONUCLEASE/EXONUCLEASE/PHOSPHATASE FAMILY DOMAIN-CONTAINING PROTEIN 1"/>
    <property type="match status" value="1"/>
</dbReference>
<dbReference type="InterPro" id="IPR003583">
    <property type="entry name" value="Hlx-hairpin-Hlx_DNA-bd_motif"/>
</dbReference>
<name>A0A8B4QBL9_9BACL</name>
<evidence type="ECO:0000256" key="2">
    <source>
        <dbReference type="SAM" id="Phobius"/>
    </source>
</evidence>
<evidence type="ECO:0000313" key="5">
    <source>
        <dbReference type="EMBL" id="TDR44312.1"/>
    </source>
</evidence>
<reference evidence="5 7" key="2">
    <citation type="submission" date="2019-03" db="EMBL/GenBank/DDBJ databases">
        <title>Genomic Encyclopedia of Type Strains, Phase IV (KMG-IV): sequencing the most valuable type-strain genomes for metagenomic binning, comparative biology and taxonomic classification.</title>
        <authorList>
            <person name="Goeker M."/>
        </authorList>
    </citation>
    <scope>NUCLEOTIDE SEQUENCE [LARGE SCALE GENOMIC DNA]</scope>
    <source>
        <strain evidence="5 7">DSM 20580</strain>
    </source>
</reference>
<keyword evidence="7" id="KW-1185">Reference proteome</keyword>
<feature type="domain" description="Helix-hairpin-helix DNA-binding motif class 1" evidence="3">
    <location>
        <begin position="165"/>
        <end position="184"/>
    </location>
</feature>
<feature type="transmembrane region" description="Helical" evidence="2">
    <location>
        <begin position="12"/>
        <end position="28"/>
    </location>
</feature>
<dbReference type="Proteomes" id="UP000294641">
    <property type="component" value="Unassembled WGS sequence"/>
</dbReference>
<dbReference type="RefSeq" id="WP_109348343.1">
    <property type="nucleotide sequence ID" value="NZ_BJUE01000001.1"/>
</dbReference>
<reference evidence="4 6" key="1">
    <citation type="submission" date="2018-06" db="EMBL/GenBank/DDBJ databases">
        <authorList>
            <consortium name="Pathogen Informatics"/>
            <person name="Doyle S."/>
        </authorList>
    </citation>
    <scope>NUCLEOTIDE SEQUENCE [LARGE SCALE GENOMIC DNA]</scope>
    <source>
        <strain evidence="4 6">NCTC10597</strain>
    </source>
</reference>
<feature type="domain" description="Helix-hairpin-helix DNA-binding motif class 1" evidence="3">
    <location>
        <begin position="195"/>
        <end position="214"/>
    </location>
</feature>
<evidence type="ECO:0000256" key="1">
    <source>
        <dbReference type="SAM" id="MobiDB-lite"/>
    </source>
</evidence>
<dbReference type="InterPro" id="IPR004509">
    <property type="entry name" value="Competence_ComEA_HhH"/>
</dbReference>